<dbReference type="PANTHER" id="PTHR14005">
    <property type="entry name" value="EUKARYOTIC TRANSLATION INITIATION FACTOR 3, THETA SUBUNIT"/>
    <property type="match status" value="1"/>
</dbReference>
<gene>
    <name evidence="6" type="primary">TIF32</name>
    <name evidence="9" type="ORF">PNOK_0956800</name>
</gene>
<feature type="compositionally biased region" description="Basic and acidic residues" evidence="7">
    <location>
        <begin position="772"/>
        <end position="844"/>
    </location>
</feature>
<accession>A0A286U614</accession>
<dbReference type="GO" id="GO:0043614">
    <property type="term" value="C:multi-eIF complex"/>
    <property type="evidence" value="ECO:0007669"/>
    <property type="project" value="TreeGrafter"/>
</dbReference>
<comment type="caution">
    <text evidence="9">The sequence shown here is derived from an EMBL/GenBank/DDBJ whole genome shotgun (WGS) entry which is preliminary data.</text>
</comment>
<keyword evidence="3 6" id="KW-0396">Initiation factor</keyword>
<evidence type="ECO:0000256" key="3">
    <source>
        <dbReference type="ARBA" id="ARBA00022540"/>
    </source>
</evidence>
<proteinExistence type="inferred from homology"/>
<dbReference type="GO" id="GO:0071541">
    <property type="term" value="C:eukaryotic translation initiation factor 3 complex, eIF3m"/>
    <property type="evidence" value="ECO:0007669"/>
    <property type="project" value="TreeGrafter"/>
</dbReference>
<dbReference type="InterPro" id="IPR000717">
    <property type="entry name" value="PCI_dom"/>
</dbReference>
<comment type="function">
    <text evidence="6">RNA-binding component of the eukaryotic translation initiation factor 3 (eIF-3) complex, which is involved in protein synthesis of a specialized repertoire of mRNAs and, together with other initiation factors, stimulates binding of mRNA and methionyl-tRNAi to the 40S ribosome. The eIF-3 complex specifically targets and initiates translation of a subset of mRNAs involved in cell proliferation.</text>
</comment>
<dbReference type="GO" id="GO:0071540">
    <property type="term" value="C:eukaryotic translation initiation factor 3 complex, eIF3e"/>
    <property type="evidence" value="ECO:0007669"/>
    <property type="project" value="TreeGrafter"/>
</dbReference>
<feature type="domain" description="PCI" evidence="8">
    <location>
        <begin position="316"/>
        <end position="495"/>
    </location>
</feature>
<comment type="similarity">
    <text evidence="6">Belongs to the eIF-3 subunit A family.</text>
</comment>
<evidence type="ECO:0000256" key="7">
    <source>
        <dbReference type="SAM" id="MobiDB-lite"/>
    </source>
</evidence>
<dbReference type="InterPro" id="IPR027512">
    <property type="entry name" value="EIF3A"/>
</dbReference>
<protein>
    <recommendedName>
        <fullName evidence="6">Eukaryotic translation initiation factor 3 subunit A</fullName>
        <shortName evidence="6">eIF3a</shortName>
    </recommendedName>
    <alternativeName>
        <fullName evidence="6">Eukaryotic translation initiation factor 3 110 kDa subunit homolog</fullName>
        <shortName evidence="6">eIF3 p110</shortName>
    </alternativeName>
    <alternativeName>
        <fullName evidence="6">Translation initiation factor eIF3, p110 subunit homolog</fullName>
    </alternativeName>
</protein>
<dbReference type="Proteomes" id="UP000217199">
    <property type="component" value="Unassembled WGS sequence"/>
</dbReference>
<dbReference type="Pfam" id="PF01399">
    <property type="entry name" value="PCI"/>
    <property type="match status" value="1"/>
</dbReference>
<dbReference type="HAMAP" id="MF_03000">
    <property type="entry name" value="eIF3a"/>
    <property type="match status" value="1"/>
</dbReference>
<dbReference type="GO" id="GO:0003743">
    <property type="term" value="F:translation initiation factor activity"/>
    <property type="evidence" value="ECO:0007669"/>
    <property type="project" value="UniProtKB-UniRule"/>
</dbReference>
<organism evidence="9 10">
    <name type="scientific">Pyrrhoderma noxium</name>
    <dbReference type="NCBI Taxonomy" id="2282107"/>
    <lineage>
        <taxon>Eukaryota</taxon>
        <taxon>Fungi</taxon>
        <taxon>Dikarya</taxon>
        <taxon>Basidiomycota</taxon>
        <taxon>Agaricomycotina</taxon>
        <taxon>Agaricomycetes</taxon>
        <taxon>Hymenochaetales</taxon>
        <taxon>Hymenochaetaceae</taxon>
        <taxon>Pyrrhoderma</taxon>
    </lineage>
</organism>
<evidence type="ECO:0000256" key="5">
    <source>
        <dbReference type="ARBA" id="ARBA00022917"/>
    </source>
</evidence>
<evidence type="ECO:0000256" key="4">
    <source>
        <dbReference type="ARBA" id="ARBA00022884"/>
    </source>
</evidence>
<evidence type="ECO:0000313" key="10">
    <source>
        <dbReference type="Proteomes" id="UP000217199"/>
    </source>
</evidence>
<evidence type="ECO:0000259" key="8">
    <source>
        <dbReference type="PROSITE" id="PS50250"/>
    </source>
</evidence>
<sequence length="993" mass="112005">MAPYSKPETVLKQAEGLVSVGQAHAALQSLTEMFSSKRFRSTPLASLEPIMIRFIELCVDMRKGRTAKEGLMQYKNIAQNTSVGSVEVVIKRFVALADAKVQEAQEKAEKAVALVDVDDLEASETPESILLGAVSGDQNKDRTDRALVTPWLKFLWESYRTALETLKNNARLEGIYQQIAQQAFKFCLKHQRKVEFRRLCETLRLHLANVAKYSHQPHSINLADADTLQHHLETRFAQLNTSVELELWQEAFRSVEDIHNLLTMAKKAPRPAMMANYYEKLTRIFLTSGNALFHAAAWARYYSIVRTNGGKSDEELSRLAGQVLISALAVPVGQESEEVEGKTRTARLTALLGLSKTPTRTGLLKEALSRHVLKLSPEVVKRLYDILEVTFDPLSLCSSVVPLLKELSSDPNYASYLPLLQRALLSRLLSQLAQVYTTMDISRLLELVAPLQGSFEGAYEPSQVESYLIGCARRGDLRVRIDHASGSLEFLDEAFGGAGAGPAPAALDKSVQLSAADLVRTRLSSMATQDISTQVAALVAAANAERKALQLRRSIVARRRELISELSVRKEKEEASRRAEASRREKDEAARRALEDMRRKQEERIRRDRENIDKEEARRLAQELKEKNILKVDVDDLGDLNKDNLVRLQVRQLEKEKKDLTERLRIISKRLDHTERAFRKEERPLLAQDYERQQEEDRKAHETSQVDRIEGAKLAHQQDLDTKRRLSRMMAEYKERREVYISKRGEEFTKKHEEAARKITEEKEKRKKAVLKAREEERHRLEEEERIHREQEEERIRLEEERLAEEKRREEEEAAAKAAEEEKQREEEAKRAEVRRQREEERLAAAEAAQRQRQREEEAEARRQNRHLEQSTTSKSESTGGGVWRRTAPSATAAAGAGSTPPDSPAPSAPTGGKYVPGAFRRGGAAGGGWREREAARATGGGAGSGTNTPVRPASPAVVETPKANDDDGFQTVTSNKQGAWRPRGKWSAARGA</sequence>
<feature type="compositionally biased region" description="Basic and acidic residues" evidence="7">
    <location>
        <begin position="744"/>
        <end position="764"/>
    </location>
</feature>
<dbReference type="AlphaFoldDB" id="A0A286U614"/>
<dbReference type="PANTHER" id="PTHR14005:SF0">
    <property type="entry name" value="EUKARYOTIC TRANSLATION INITIATION FACTOR 3 SUBUNIT A"/>
    <property type="match status" value="1"/>
</dbReference>
<dbReference type="Gene3D" id="4.10.860.10">
    <property type="entry name" value="UVR domain"/>
    <property type="match status" value="1"/>
</dbReference>
<keyword evidence="2 6" id="KW-0963">Cytoplasm</keyword>
<dbReference type="GO" id="GO:0002188">
    <property type="term" value="P:translation reinitiation"/>
    <property type="evidence" value="ECO:0007669"/>
    <property type="project" value="TreeGrafter"/>
</dbReference>
<evidence type="ECO:0000256" key="2">
    <source>
        <dbReference type="ARBA" id="ARBA00022490"/>
    </source>
</evidence>
<dbReference type="GO" id="GO:0016282">
    <property type="term" value="C:eukaryotic 43S preinitiation complex"/>
    <property type="evidence" value="ECO:0007669"/>
    <property type="project" value="UniProtKB-UniRule"/>
</dbReference>
<feature type="compositionally biased region" description="Low complexity" evidence="7">
    <location>
        <begin position="887"/>
        <end position="901"/>
    </location>
</feature>
<evidence type="ECO:0000313" key="9">
    <source>
        <dbReference type="EMBL" id="PAV15015.1"/>
    </source>
</evidence>
<reference evidence="9 10" key="1">
    <citation type="journal article" date="2017" name="Mol. Ecol.">
        <title>Comparative and population genomic landscape of Phellinus noxius: A hypervariable fungus causing root rot in trees.</title>
        <authorList>
            <person name="Chung C.L."/>
            <person name="Lee T.J."/>
            <person name="Akiba M."/>
            <person name="Lee H.H."/>
            <person name="Kuo T.H."/>
            <person name="Liu D."/>
            <person name="Ke H.M."/>
            <person name="Yokoi T."/>
            <person name="Roa M.B."/>
            <person name="Lu M.J."/>
            <person name="Chang Y.Y."/>
            <person name="Ann P.J."/>
            <person name="Tsai J.N."/>
            <person name="Chen C.Y."/>
            <person name="Tzean S.S."/>
            <person name="Ota Y."/>
            <person name="Hattori T."/>
            <person name="Sahashi N."/>
            <person name="Liou R.F."/>
            <person name="Kikuchi T."/>
            <person name="Tsai I.J."/>
        </authorList>
    </citation>
    <scope>NUCLEOTIDE SEQUENCE [LARGE SCALE GENOMIC DNA]</scope>
    <source>
        <strain evidence="9 10">FFPRI411160</strain>
    </source>
</reference>
<dbReference type="FunCoup" id="A0A286U614">
    <property type="interactions" value="647"/>
</dbReference>
<dbReference type="InterPro" id="IPR054711">
    <property type="entry name" value="eIF3a_PCI_TPR-like"/>
</dbReference>
<dbReference type="Gene3D" id="1.25.40.860">
    <property type="match status" value="2"/>
</dbReference>
<dbReference type="OrthoDB" id="18884at2759"/>
<evidence type="ECO:0000256" key="6">
    <source>
        <dbReference type="HAMAP-Rule" id="MF_03000"/>
    </source>
</evidence>
<feature type="compositionally biased region" description="Low complexity" evidence="7">
    <location>
        <begin position="909"/>
        <end position="923"/>
    </location>
</feature>
<evidence type="ECO:0000256" key="1">
    <source>
        <dbReference type="ARBA" id="ARBA00004496"/>
    </source>
</evidence>
<dbReference type="GO" id="GO:0003729">
    <property type="term" value="F:mRNA binding"/>
    <property type="evidence" value="ECO:0007669"/>
    <property type="project" value="TreeGrafter"/>
</dbReference>
<comment type="subunit">
    <text evidence="6">Component of the eukaryotic translation initiation factor 3 (eIF-3) complex.</text>
</comment>
<name>A0A286U614_9AGAM</name>
<keyword evidence="5 6" id="KW-0648">Protein biosynthesis</keyword>
<feature type="region of interest" description="Disordered" evidence="7">
    <location>
        <begin position="744"/>
        <end position="993"/>
    </location>
</feature>
<dbReference type="GO" id="GO:0033290">
    <property type="term" value="C:eukaryotic 48S preinitiation complex"/>
    <property type="evidence" value="ECO:0007669"/>
    <property type="project" value="UniProtKB-UniRule"/>
</dbReference>
<dbReference type="Pfam" id="PF22591">
    <property type="entry name" value="eIF3a_PCI_TPR-like"/>
    <property type="match status" value="1"/>
</dbReference>
<feature type="region of interest" description="Disordered" evidence="7">
    <location>
        <begin position="682"/>
        <end position="723"/>
    </location>
</feature>
<dbReference type="STRING" id="2282107.A0A286U614"/>
<feature type="region of interest" description="Disordered" evidence="7">
    <location>
        <begin position="573"/>
        <end position="605"/>
    </location>
</feature>
<comment type="subcellular location">
    <subcellularLocation>
        <location evidence="1 6">Cytoplasm</location>
    </subcellularLocation>
</comment>
<keyword evidence="10" id="KW-1185">Reference proteome</keyword>
<dbReference type="InParanoid" id="A0A286U614"/>
<keyword evidence="4 6" id="KW-0694">RNA-binding</keyword>
<dbReference type="FunFam" id="4.10.860.10:FF:000001">
    <property type="entry name" value="Eukaryotic translation initiation factor 3 subunit A"/>
    <property type="match status" value="1"/>
</dbReference>
<dbReference type="GO" id="GO:0001732">
    <property type="term" value="P:formation of cytoplasmic translation initiation complex"/>
    <property type="evidence" value="ECO:0007669"/>
    <property type="project" value="UniProtKB-UniRule"/>
</dbReference>
<feature type="compositionally biased region" description="Basic and acidic residues" evidence="7">
    <location>
        <begin position="853"/>
        <end position="869"/>
    </location>
</feature>
<dbReference type="EMBL" id="NBII01000011">
    <property type="protein sequence ID" value="PAV15015.1"/>
    <property type="molecule type" value="Genomic_DNA"/>
</dbReference>
<dbReference type="PROSITE" id="PS50250">
    <property type="entry name" value="PCI"/>
    <property type="match status" value="1"/>
</dbReference>